<dbReference type="InterPro" id="IPR051043">
    <property type="entry name" value="Sulfatase_Mod_Factor_Kinase"/>
</dbReference>
<reference evidence="2" key="1">
    <citation type="journal article" date="2014" name="Int. J. Syst. Evol. Microbiol.">
        <title>Complete genome sequence of Corynebacterium casei LMG S-19264T (=DSM 44701T), isolated from a smear-ripened cheese.</title>
        <authorList>
            <consortium name="US DOE Joint Genome Institute (JGI-PGF)"/>
            <person name="Walter F."/>
            <person name="Albersmeier A."/>
            <person name="Kalinowski J."/>
            <person name="Ruckert C."/>
        </authorList>
    </citation>
    <scope>NUCLEOTIDE SEQUENCE</scope>
    <source>
        <strain evidence="2">NBRC 108769</strain>
    </source>
</reference>
<evidence type="ECO:0000313" key="2">
    <source>
        <dbReference type="EMBL" id="GLR17400.1"/>
    </source>
</evidence>
<sequence>MTQTIPGTEVSFNLELVTGNDSIPDFYMGTHEIPHDLYVLFKRKEFDNAESDLLDDYSPDAVTRPSPPYEDMTWGMGEEGGFPMVSMTQQGALRFCQWLYLKTGQFFRLPTPEEWTYVAAQLPNKDGWFAENSEDKFHKTGLISNGNGFYDMFGNVTEWTLDRKILKGGSFIDSREDIDANTVIKYDRAWQQRDPQIPKSIWWLTDGSFVGFRVIHPRAPMTKDEIEAFFAEHIK</sequence>
<dbReference type="Gene3D" id="3.90.1580.10">
    <property type="entry name" value="paralog of FGE (formylglycine-generating enzyme)"/>
    <property type="match status" value="1"/>
</dbReference>
<dbReference type="Proteomes" id="UP001156666">
    <property type="component" value="Unassembled WGS sequence"/>
</dbReference>
<organism evidence="2 3">
    <name type="scientific">Portibacter lacus</name>
    <dbReference type="NCBI Taxonomy" id="1099794"/>
    <lineage>
        <taxon>Bacteria</taxon>
        <taxon>Pseudomonadati</taxon>
        <taxon>Bacteroidota</taxon>
        <taxon>Saprospiria</taxon>
        <taxon>Saprospirales</taxon>
        <taxon>Haliscomenobacteraceae</taxon>
        <taxon>Portibacter</taxon>
    </lineage>
</organism>
<accession>A0AA37WFX6</accession>
<dbReference type="InterPro" id="IPR042095">
    <property type="entry name" value="SUMF_sf"/>
</dbReference>
<reference evidence="2" key="2">
    <citation type="submission" date="2023-01" db="EMBL/GenBank/DDBJ databases">
        <title>Draft genome sequence of Portibacter lacus strain NBRC 108769.</title>
        <authorList>
            <person name="Sun Q."/>
            <person name="Mori K."/>
        </authorList>
    </citation>
    <scope>NUCLEOTIDE SEQUENCE</scope>
    <source>
        <strain evidence="2">NBRC 108769</strain>
    </source>
</reference>
<gene>
    <name evidence="2" type="ORF">GCM10007940_20150</name>
</gene>
<protein>
    <recommendedName>
        <fullName evidence="1">Sulfatase-modifying factor enzyme-like domain-containing protein</fullName>
    </recommendedName>
</protein>
<comment type="caution">
    <text evidence="2">The sequence shown here is derived from an EMBL/GenBank/DDBJ whole genome shotgun (WGS) entry which is preliminary data.</text>
</comment>
<dbReference type="InterPro" id="IPR016187">
    <property type="entry name" value="CTDL_fold"/>
</dbReference>
<dbReference type="Pfam" id="PF03781">
    <property type="entry name" value="FGE-sulfatase"/>
    <property type="match status" value="1"/>
</dbReference>
<keyword evidence="3" id="KW-1185">Reference proteome</keyword>
<dbReference type="InterPro" id="IPR005532">
    <property type="entry name" value="SUMF_dom"/>
</dbReference>
<dbReference type="EMBL" id="BSOH01000011">
    <property type="protein sequence ID" value="GLR17400.1"/>
    <property type="molecule type" value="Genomic_DNA"/>
</dbReference>
<dbReference type="GO" id="GO:0120147">
    <property type="term" value="F:formylglycine-generating oxidase activity"/>
    <property type="evidence" value="ECO:0007669"/>
    <property type="project" value="TreeGrafter"/>
</dbReference>
<evidence type="ECO:0000313" key="3">
    <source>
        <dbReference type="Proteomes" id="UP001156666"/>
    </source>
</evidence>
<feature type="domain" description="Sulfatase-modifying factor enzyme-like" evidence="1">
    <location>
        <begin position="22"/>
        <end position="162"/>
    </location>
</feature>
<proteinExistence type="predicted"/>
<dbReference type="PANTHER" id="PTHR23150:SF19">
    <property type="entry name" value="FORMYLGLYCINE-GENERATING ENZYME"/>
    <property type="match status" value="1"/>
</dbReference>
<dbReference type="PANTHER" id="PTHR23150">
    <property type="entry name" value="SULFATASE MODIFYING FACTOR 1, 2"/>
    <property type="match status" value="1"/>
</dbReference>
<evidence type="ECO:0000259" key="1">
    <source>
        <dbReference type="Pfam" id="PF03781"/>
    </source>
</evidence>
<dbReference type="AlphaFoldDB" id="A0AA37WFX6"/>
<dbReference type="SUPFAM" id="SSF56436">
    <property type="entry name" value="C-type lectin-like"/>
    <property type="match status" value="1"/>
</dbReference>
<name>A0AA37WFX6_9BACT</name>